<comment type="cofactor">
    <cofactor evidence="1">
        <name>Mn(2+)</name>
        <dbReference type="ChEBI" id="CHEBI:29035"/>
    </cofactor>
</comment>
<evidence type="ECO:0000256" key="7">
    <source>
        <dbReference type="ARBA" id="ARBA00047820"/>
    </source>
</evidence>
<evidence type="ECO:0000256" key="1">
    <source>
        <dbReference type="ARBA" id="ARBA00001936"/>
    </source>
</evidence>
<dbReference type="AlphaFoldDB" id="A0A2H0BH54"/>
<evidence type="ECO:0000256" key="6">
    <source>
        <dbReference type="ARBA" id="ARBA00032535"/>
    </source>
</evidence>
<evidence type="ECO:0000259" key="8">
    <source>
        <dbReference type="SMART" id="SM01131"/>
    </source>
</evidence>
<dbReference type="InterPro" id="IPR004097">
    <property type="entry name" value="DHHA2"/>
</dbReference>
<dbReference type="NCBIfam" id="NF003877">
    <property type="entry name" value="PRK05427.1"/>
    <property type="match status" value="1"/>
</dbReference>
<sequence length="314" mass="34930">MTYVIGHIKPDLDTVASAVAAQYLFDKAPCFGHEASTAVITQDINTETQYVFEKFGVTVPPVLLAESLNPEDTFVLMDHNEPSQRHEAITNESITEIIDHHLTNIQLPAIYITIKPWGSTCSIVWFLMKQNNITPPQNIAGIMLASILSDTVGFRAQTTTGNDKQFAQELASIAHVSDIDAFTLELFKAKSNTQGMSPQEIVSKDYKVFEMSNKKVLINQIETVEQSQVLDEKNSLVNAMNDIKKEQGVDYIFCAVSDVLEINTKMLFTTDEEGLILQKAFGQTIVNDNILDIGAKLSRKKEFAPQIQQAIESL</sequence>
<dbReference type="PANTHER" id="PTHR12112">
    <property type="entry name" value="BNIP - RELATED"/>
    <property type="match status" value="1"/>
</dbReference>
<dbReference type="GO" id="GO:0046872">
    <property type="term" value="F:metal ion binding"/>
    <property type="evidence" value="ECO:0007669"/>
    <property type="project" value="UniProtKB-KW"/>
</dbReference>
<dbReference type="InterPro" id="IPR038222">
    <property type="entry name" value="DHHA2_dom_sf"/>
</dbReference>
<dbReference type="EMBL" id="PCSU01000003">
    <property type="protein sequence ID" value="PIP56964.1"/>
    <property type="molecule type" value="Genomic_DNA"/>
</dbReference>
<evidence type="ECO:0000256" key="2">
    <source>
        <dbReference type="ARBA" id="ARBA00012146"/>
    </source>
</evidence>
<organism evidence="9 10">
    <name type="scientific">candidate division WWE3 bacterium CG22_combo_CG10-13_8_21_14_all_39_12</name>
    <dbReference type="NCBI Taxonomy" id="1975094"/>
    <lineage>
        <taxon>Bacteria</taxon>
        <taxon>Katanobacteria</taxon>
    </lineage>
</organism>
<dbReference type="Proteomes" id="UP000228495">
    <property type="component" value="Unassembled WGS sequence"/>
</dbReference>
<evidence type="ECO:0000313" key="9">
    <source>
        <dbReference type="EMBL" id="PIP56964.1"/>
    </source>
</evidence>
<evidence type="ECO:0000256" key="5">
    <source>
        <dbReference type="ARBA" id="ARBA00023211"/>
    </source>
</evidence>
<name>A0A2H0BH54_UNCKA</name>
<dbReference type="InterPro" id="IPR038763">
    <property type="entry name" value="DHH_sf"/>
</dbReference>
<keyword evidence="5" id="KW-0464">Manganese</keyword>
<dbReference type="PANTHER" id="PTHR12112:SF22">
    <property type="entry name" value="MANGANESE-DEPENDENT INORGANIC PYROPHOSPHATASE-RELATED"/>
    <property type="match status" value="1"/>
</dbReference>
<dbReference type="Pfam" id="PF01368">
    <property type="entry name" value="DHH"/>
    <property type="match status" value="1"/>
</dbReference>
<keyword evidence="3" id="KW-0479">Metal-binding</keyword>
<dbReference type="SMART" id="SM01131">
    <property type="entry name" value="DHHA2"/>
    <property type="match status" value="1"/>
</dbReference>
<proteinExistence type="predicted"/>
<reference evidence="9 10" key="1">
    <citation type="submission" date="2017-09" db="EMBL/GenBank/DDBJ databases">
        <title>Depth-based differentiation of microbial function through sediment-hosted aquifers and enrichment of novel symbionts in the deep terrestrial subsurface.</title>
        <authorList>
            <person name="Probst A.J."/>
            <person name="Ladd B."/>
            <person name="Jarett J.K."/>
            <person name="Geller-Mcgrath D.E."/>
            <person name="Sieber C.M."/>
            <person name="Emerson J.B."/>
            <person name="Anantharaman K."/>
            <person name="Thomas B.C."/>
            <person name="Malmstrom R."/>
            <person name="Stieglmeier M."/>
            <person name="Klingl A."/>
            <person name="Woyke T."/>
            <person name="Ryan C.M."/>
            <person name="Banfield J.F."/>
        </authorList>
    </citation>
    <scope>NUCLEOTIDE SEQUENCE [LARGE SCALE GENOMIC DNA]</scope>
    <source>
        <strain evidence="9">CG22_combo_CG10-13_8_21_14_all_39_12</strain>
    </source>
</reference>
<evidence type="ECO:0000313" key="10">
    <source>
        <dbReference type="Proteomes" id="UP000228495"/>
    </source>
</evidence>
<dbReference type="Gene3D" id="3.90.1640.10">
    <property type="entry name" value="inorganic pyrophosphatase (n-terminal core)"/>
    <property type="match status" value="1"/>
</dbReference>
<gene>
    <name evidence="9" type="ORF">COX05_00285</name>
</gene>
<dbReference type="Gene3D" id="3.10.310.20">
    <property type="entry name" value="DHHA2 domain"/>
    <property type="match status" value="1"/>
</dbReference>
<dbReference type="Pfam" id="PF02833">
    <property type="entry name" value="DHHA2"/>
    <property type="match status" value="1"/>
</dbReference>
<dbReference type="GO" id="GO:0004427">
    <property type="term" value="F:inorganic diphosphate phosphatase activity"/>
    <property type="evidence" value="ECO:0007669"/>
    <property type="project" value="UniProtKB-EC"/>
</dbReference>
<comment type="caution">
    <text evidence="9">The sequence shown here is derived from an EMBL/GenBank/DDBJ whole genome shotgun (WGS) entry which is preliminary data.</text>
</comment>
<dbReference type="GO" id="GO:0005737">
    <property type="term" value="C:cytoplasm"/>
    <property type="evidence" value="ECO:0007669"/>
    <property type="project" value="InterPro"/>
</dbReference>
<feature type="domain" description="DHHA2" evidence="8">
    <location>
        <begin position="183"/>
        <end position="311"/>
    </location>
</feature>
<dbReference type="EC" id="3.6.1.1" evidence="2"/>
<comment type="catalytic activity">
    <reaction evidence="7">
        <text>diphosphate + H2O = 2 phosphate + H(+)</text>
        <dbReference type="Rhea" id="RHEA:24576"/>
        <dbReference type="ChEBI" id="CHEBI:15377"/>
        <dbReference type="ChEBI" id="CHEBI:15378"/>
        <dbReference type="ChEBI" id="CHEBI:33019"/>
        <dbReference type="ChEBI" id="CHEBI:43474"/>
        <dbReference type="EC" id="3.6.1.1"/>
    </reaction>
</comment>
<dbReference type="SUPFAM" id="SSF64182">
    <property type="entry name" value="DHH phosphoesterases"/>
    <property type="match status" value="1"/>
</dbReference>
<protein>
    <recommendedName>
        <fullName evidence="2">inorganic diphosphatase</fullName>
        <ecNumber evidence="2">3.6.1.1</ecNumber>
    </recommendedName>
    <alternativeName>
        <fullName evidence="6">Pyrophosphate phospho-hydrolase</fullName>
    </alternativeName>
</protein>
<dbReference type="InterPro" id="IPR001667">
    <property type="entry name" value="DDH_dom"/>
</dbReference>
<evidence type="ECO:0000256" key="3">
    <source>
        <dbReference type="ARBA" id="ARBA00022723"/>
    </source>
</evidence>
<accession>A0A2H0BH54</accession>
<evidence type="ECO:0000256" key="4">
    <source>
        <dbReference type="ARBA" id="ARBA00022801"/>
    </source>
</evidence>
<keyword evidence="4" id="KW-0378">Hydrolase</keyword>